<dbReference type="AlphaFoldDB" id="A0A075H3W3"/>
<reference evidence="1" key="1">
    <citation type="journal article" date="2014" name="Genome Biol. Evol.">
        <title>Pangenome evidence for extensive interdomain horizontal transfer affecting lineage core and shell genes in uncultured planktonic thaumarchaeota and euryarchaeota.</title>
        <authorList>
            <person name="Deschamps P."/>
            <person name="Zivanovic Y."/>
            <person name="Moreira D."/>
            <person name="Rodriguez-Valera F."/>
            <person name="Lopez-Garcia P."/>
        </authorList>
    </citation>
    <scope>NUCLEOTIDE SEQUENCE</scope>
</reference>
<dbReference type="EMBL" id="KF900837">
    <property type="protein sequence ID" value="AIF08628.1"/>
    <property type="molecule type" value="Genomic_DNA"/>
</dbReference>
<evidence type="ECO:0000313" key="1">
    <source>
        <dbReference type="EMBL" id="AIF08628.1"/>
    </source>
</evidence>
<sequence length="50" mass="5955">MIKMSKRVTIMIDDDLDKKLRLRQAKLISQEQTSYSYSRVLNEAIRKVLK</sequence>
<accession>A0A075H3W3</accession>
<organism evidence="1">
    <name type="scientific">uncultured marine thaumarchaeote KM3_31_G08</name>
    <dbReference type="NCBI Taxonomy" id="1456121"/>
    <lineage>
        <taxon>Archaea</taxon>
        <taxon>Nitrososphaerota</taxon>
        <taxon>environmental samples</taxon>
    </lineage>
</organism>
<protein>
    <submittedName>
        <fullName evidence="1">Uncharacterized protein</fullName>
    </submittedName>
</protein>
<name>A0A075H3W3_9ARCH</name>
<proteinExistence type="predicted"/>